<evidence type="ECO:0000313" key="9">
    <source>
        <dbReference type="Proteomes" id="UP001177003"/>
    </source>
</evidence>
<dbReference type="InterPro" id="IPR000425">
    <property type="entry name" value="MIP"/>
</dbReference>
<comment type="similarity">
    <text evidence="5">Belongs to the MIP/aquaporin (TC 1.A.8) family.</text>
</comment>
<evidence type="ECO:0000256" key="5">
    <source>
        <dbReference type="RuleBase" id="RU000477"/>
    </source>
</evidence>
<feature type="region of interest" description="Disordered" evidence="6">
    <location>
        <begin position="1"/>
        <end position="34"/>
    </location>
</feature>
<feature type="region of interest" description="Disordered" evidence="6">
    <location>
        <begin position="313"/>
        <end position="342"/>
    </location>
</feature>
<protein>
    <recommendedName>
        <fullName evidence="10">Aquaporin</fullName>
    </recommendedName>
</protein>
<evidence type="ECO:0000256" key="3">
    <source>
        <dbReference type="ARBA" id="ARBA00022989"/>
    </source>
</evidence>
<feature type="transmembrane region" description="Helical" evidence="7">
    <location>
        <begin position="133"/>
        <end position="154"/>
    </location>
</feature>
<comment type="subcellular location">
    <subcellularLocation>
        <location evidence="1">Membrane</location>
        <topology evidence="1">Multi-pass membrane protein</topology>
    </subcellularLocation>
</comment>
<dbReference type="PRINTS" id="PR00783">
    <property type="entry name" value="MINTRINSICP"/>
</dbReference>
<dbReference type="AlphaFoldDB" id="A0AA35V5J5"/>
<dbReference type="Pfam" id="PF00230">
    <property type="entry name" value="MIP"/>
    <property type="match status" value="2"/>
</dbReference>
<dbReference type="GO" id="GO:0016020">
    <property type="term" value="C:membrane"/>
    <property type="evidence" value="ECO:0007669"/>
    <property type="project" value="UniProtKB-SubCell"/>
</dbReference>
<dbReference type="EMBL" id="OX465077">
    <property type="protein sequence ID" value="CAI9267246.1"/>
    <property type="molecule type" value="Genomic_DNA"/>
</dbReference>
<gene>
    <name evidence="8" type="ORF">LSALG_LOCUS7741</name>
</gene>
<feature type="transmembrane region" description="Helical" evidence="7">
    <location>
        <begin position="92"/>
        <end position="113"/>
    </location>
</feature>
<evidence type="ECO:0008006" key="10">
    <source>
        <dbReference type="Google" id="ProtNLM"/>
    </source>
</evidence>
<keyword evidence="2 5" id="KW-0812">Transmembrane</keyword>
<feature type="compositionally biased region" description="Basic and acidic residues" evidence="6">
    <location>
        <begin position="316"/>
        <end position="325"/>
    </location>
</feature>
<dbReference type="InterPro" id="IPR034294">
    <property type="entry name" value="Aquaporin_transptr"/>
</dbReference>
<sequence>MDATGDNDFKDDQKSKPLTPRTVQDSLRPLKNRGDQNVIIGNTKEVGGRKRNLEGRGCAIRREEDEDYKEPPLAPFFEPYELLSWSFYRVGIVEFIATFLLLYISVLTVMGVVKSPTKCGAVGIQGIAWDFNGMIFALVYCTAGMSVSWSNLWCRSCERVRGDAQYTTLGGGANVVAHGYTKGDGPGVEIVGTFVLVYNVFSVTDAKRSARDSHVPILAPLPIGFAVFLVHLATIPITGTRCCFFESEDSWKDFDINIDIKPEKMESTFRGFCERYSGRMKSTRSTSFKSKFKNTVKTTLNLEDGGDDFVAEPEEQVQKEEEHMKRERRSKKKFDKSVPEKKCPKPLNVLLLERGIRSKRKYERVQIVKNLKNSGIDEFVKEEQ</sequence>
<dbReference type="Proteomes" id="UP001177003">
    <property type="component" value="Chromosome 1"/>
</dbReference>
<evidence type="ECO:0000256" key="7">
    <source>
        <dbReference type="SAM" id="Phobius"/>
    </source>
</evidence>
<dbReference type="PANTHER" id="PTHR45687">
    <property type="entry name" value="AQUAPORIN OR AQUAGLYCEROPORIN RELATED"/>
    <property type="match status" value="1"/>
</dbReference>
<organism evidence="8 9">
    <name type="scientific">Lactuca saligna</name>
    <name type="common">Willowleaf lettuce</name>
    <dbReference type="NCBI Taxonomy" id="75948"/>
    <lineage>
        <taxon>Eukaryota</taxon>
        <taxon>Viridiplantae</taxon>
        <taxon>Streptophyta</taxon>
        <taxon>Embryophyta</taxon>
        <taxon>Tracheophyta</taxon>
        <taxon>Spermatophyta</taxon>
        <taxon>Magnoliopsida</taxon>
        <taxon>eudicotyledons</taxon>
        <taxon>Gunneridae</taxon>
        <taxon>Pentapetalae</taxon>
        <taxon>asterids</taxon>
        <taxon>campanulids</taxon>
        <taxon>Asterales</taxon>
        <taxon>Asteraceae</taxon>
        <taxon>Cichorioideae</taxon>
        <taxon>Cichorieae</taxon>
        <taxon>Lactucinae</taxon>
        <taxon>Lactuca</taxon>
    </lineage>
</organism>
<reference evidence="8" key="1">
    <citation type="submission" date="2023-04" db="EMBL/GenBank/DDBJ databases">
        <authorList>
            <person name="Vijverberg K."/>
            <person name="Xiong W."/>
            <person name="Schranz E."/>
        </authorList>
    </citation>
    <scope>NUCLEOTIDE SEQUENCE</scope>
</reference>
<dbReference type="Gene3D" id="1.20.1080.10">
    <property type="entry name" value="Glycerol uptake facilitator protein"/>
    <property type="match status" value="2"/>
</dbReference>
<feature type="transmembrane region" description="Helical" evidence="7">
    <location>
        <begin position="217"/>
        <end position="237"/>
    </location>
</feature>
<dbReference type="InterPro" id="IPR023271">
    <property type="entry name" value="Aquaporin-like"/>
</dbReference>
<keyword evidence="5" id="KW-0813">Transport</keyword>
<evidence type="ECO:0000313" key="8">
    <source>
        <dbReference type="EMBL" id="CAI9267246.1"/>
    </source>
</evidence>
<keyword evidence="4 7" id="KW-0472">Membrane</keyword>
<evidence type="ECO:0000256" key="4">
    <source>
        <dbReference type="ARBA" id="ARBA00023136"/>
    </source>
</evidence>
<dbReference type="SUPFAM" id="SSF81338">
    <property type="entry name" value="Aquaporin-like"/>
    <property type="match status" value="1"/>
</dbReference>
<keyword evidence="3 7" id="KW-1133">Transmembrane helix</keyword>
<proteinExistence type="inferred from homology"/>
<name>A0AA35V5J5_LACSI</name>
<accession>A0AA35V5J5</accession>
<dbReference type="GO" id="GO:0015267">
    <property type="term" value="F:channel activity"/>
    <property type="evidence" value="ECO:0007669"/>
    <property type="project" value="InterPro"/>
</dbReference>
<evidence type="ECO:0000256" key="1">
    <source>
        <dbReference type="ARBA" id="ARBA00004141"/>
    </source>
</evidence>
<evidence type="ECO:0000256" key="2">
    <source>
        <dbReference type="ARBA" id="ARBA00022692"/>
    </source>
</evidence>
<keyword evidence="9" id="KW-1185">Reference proteome</keyword>
<evidence type="ECO:0000256" key="6">
    <source>
        <dbReference type="SAM" id="MobiDB-lite"/>
    </source>
</evidence>